<feature type="region of interest" description="Disordered" evidence="1">
    <location>
        <begin position="63"/>
        <end position="108"/>
    </location>
</feature>
<sequence>MCNNVKLSNDIIVPKRSSYTIIRERCPRVKNPEIYRMGYDPIHRQTISLCNLFLRKVVSYVGSDSRASGKGPSRRAEIKTSQEKTGLPEGSNGYVSRQRCHEMGSPHNPLITPLLV</sequence>
<protein>
    <submittedName>
        <fullName evidence="2">Uncharacterized protein</fullName>
    </submittedName>
</protein>
<evidence type="ECO:0000313" key="3">
    <source>
        <dbReference type="Proteomes" id="UP000827092"/>
    </source>
</evidence>
<evidence type="ECO:0000256" key="1">
    <source>
        <dbReference type="SAM" id="MobiDB-lite"/>
    </source>
</evidence>
<gene>
    <name evidence="2" type="ORF">JTE90_015970</name>
</gene>
<evidence type="ECO:0000313" key="2">
    <source>
        <dbReference type="EMBL" id="KAG8199134.1"/>
    </source>
</evidence>
<reference evidence="2 3" key="1">
    <citation type="journal article" date="2022" name="Nat. Ecol. Evol.">
        <title>A masculinizing supergene underlies an exaggerated male reproductive morph in a spider.</title>
        <authorList>
            <person name="Hendrickx F."/>
            <person name="De Corte Z."/>
            <person name="Sonet G."/>
            <person name="Van Belleghem S.M."/>
            <person name="Kostlbacher S."/>
            <person name="Vangestel C."/>
        </authorList>
    </citation>
    <scope>NUCLEOTIDE SEQUENCE [LARGE SCALE GENOMIC DNA]</scope>
    <source>
        <strain evidence="2">W744_W776</strain>
    </source>
</reference>
<dbReference type="EMBL" id="JAFNEN010000030">
    <property type="protein sequence ID" value="KAG8199134.1"/>
    <property type="molecule type" value="Genomic_DNA"/>
</dbReference>
<accession>A0AAV6VTU2</accession>
<organism evidence="2 3">
    <name type="scientific">Oedothorax gibbosus</name>
    <dbReference type="NCBI Taxonomy" id="931172"/>
    <lineage>
        <taxon>Eukaryota</taxon>
        <taxon>Metazoa</taxon>
        <taxon>Ecdysozoa</taxon>
        <taxon>Arthropoda</taxon>
        <taxon>Chelicerata</taxon>
        <taxon>Arachnida</taxon>
        <taxon>Araneae</taxon>
        <taxon>Araneomorphae</taxon>
        <taxon>Entelegynae</taxon>
        <taxon>Araneoidea</taxon>
        <taxon>Linyphiidae</taxon>
        <taxon>Erigoninae</taxon>
        <taxon>Oedothorax</taxon>
    </lineage>
</organism>
<dbReference type="Proteomes" id="UP000827092">
    <property type="component" value="Unassembled WGS sequence"/>
</dbReference>
<comment type="caution">
    <text evidence="2">The sequence shown here is derived from an EMBL/GenBank/DDBJ whole genome shotgun (WGS) entry which is preliminary data.</text>
</comment>
<name>A0AAV6VTU2_9ARAC</name>
<dbReference type="AlphaFoldDB" id="A0AAV6VTU2"/>
<keyword evidence="3" id="KW-1185">Reference proteome</keyword>
<proteinExistence type="predicted"/>